<dbReference type="Pfam" id="PF07587">
    <property type="entry name" value="PSD1"/>
    <property type="match status" value="1"/>
</dbReference>
<dbReference type="Proteomes" id="UP000244441">
    <property type="component" value="Chromosome"/>
</dbReference>
<dbReference type="Pfam" id="PF07583">
    <property type="entry name" value="PSCyt2"/>
    <property type="match status" value="1"/>
</dbReference>
<organism evidence="3 4">
    <name type="scientific">Saccharobesus litoralis</name>
    <dbReference type="NCBI Taxonomy" id="2172099"/>
    <lineage>
        <taxon>Bacteria</taxon>
        <taxon>Pseudomonadati</taxon>
        <taxon>Pseudomonadota</taxon>
        <taxon>Gammaproteobacteria</taxon>
        <taxon>Alteromonadales</taxon>
        <taxon>Alteromonadaceae</taxon>
        <taxon>Saccharobesus</taxon>
    </lineage>
</organism>
<dbReference type="EMBL" id="CP026604">
    <property type="protein sequence ID" value="AWB65587.1"/>
    <property type="molecule type" value="Genomic_DNA"/>
</dbReference>
<sequence>MVDEFINDQSANAYENLVERLLSSKHYGERMAMDWLDVVRYADTWGYHSDNEREVWPYRDYVIQAFNDNMPFSTFTKEQLAGDLMPETGYRGLTASTYNMLINITQEGGAQDKEFLVKSLVDRVTNVGTTWLGSTTGCAVCHDHKFDPYSAKDIYSLGAFFADIDEKGYWGSSRIGSNIFNKFPVAIVGNQQERDMFSTLLAQHEQDKKQRSIKPFGHWQQAKKTEEGKLTPSLQAFDTLAGITIAKPLTGFEQWLTKLRKFANSSANTTNISNEKDNDKSLWQPVHIDSLQTANASANLEDNSIVRSDWIKPTQPEQYVIQSNGKFPNQISALQFDFLSEEQDPTKNWAAKNVPFAIKQLTVSVTRPNGKSEQSQVEYQVQTDQLKSLDLGYYMIPRAGLEVNYRHEYNLASRKNLLGKDMVLFLEKPLNWQAGDKVEIKLDLTWQYGVENIGAAILPSTKIKATHAQYLGPLPDEILALANQAKHTELETEYLTKYYNLYSQPAVALERKVVSGDVELVKLGKQLPRTWITKTRKEPRQTRVLPRGDWMDETGEIVTPAIPEFLGKLDINDRRANRLDLANWLVSADNPLTARVTVNRLWKKFYGIGLSKVLDDVGSQGEWPTHPELLDWLAVEFIESGWDIKHMVRLMVTSATYRQSSIVDSKTRQKDTQNRYFARQAQVRLPAEILRDNALAIAGLLDNQIGGSSVRPYQPAGYLSDLEFPKRYWRTEQDNQQYRRGLYTFWQRTRLHPMLQTFDAPARSEGHADRVVSNTPLQALTLLNDPSFVEAARVFASHIMQQPGTTESKIDWALQTALARTSQSQQERNTLVEAYQTNLDYFTQTPHEASALLDQGNQANPQNLEQNQLAAWTSVARIILNLHETVTRL</sequence>
<protein>
    <recommendedName>
        <fullName evidence="5">DUF1553 domain-containing protein</fullName>
    </recommendedName>
</protein>
<dbReference type="PANTHER" id="PTHR35889:SF3">
    <property type="entry name" value="F-BOX DOMAIN-CONTAINING PROTEIN"/>
    <property type="match status" value="1"/>
</dbReference>
<evidence type="ECO:0000313" key="3">
    <source>
        <dbReference type="EMBL" id="AWB65587.1"/>
    </source>
</evidence>
<keyword evidence="4" id="KW-1185">Reference proteome</keyword>
<name>A0A2S0VMZ3_9ALTE</name>
<dbReference type="PANTHER" id="PTHR35889">
    <property type="entry name" value="CYCLOINULO-OLIGOSACCHARIDE FRUCTANOTRANSFERASE-RELATED"/>
    <property type="match status" value="1"/>
</dbReference>
<feature type="domain" description="DUF1549" evidence="1">
    <location>
        <begin position="2"/>
        <end position="165"/>
    </location>
</feature>
<dbReference type="InterPro" id="IPR011444">
    <property type="entry name" value="DUF1549"/>
</dbReference>
<dbReference type="AlphaFoldDB" id="A0A2S0VMZ3"/>
<gene>
    <name evidence="3" type="ORF">C2869_03670</name>
</gene>
<dbReference type="OrthoDB" id="127107at2"/>
<reference evidence="3 4" key="1">
    <citation type="submission" date="2018-01" db="EMBL/GenBank/DDBJ databases">
        <title>Genome sequence of a Cantenovulum-like bacteria.</title>
        <authorList>
            <person name="Tan W.R."/>
            <person name="Lau N.-S."/>
            <person name="Go F."/>
            <person name="Amirul A.-A.A."/>
        </authorList>
    </citation>
    <scope>NUCLEOTIDE SEQUENCE [LARGE SCALE GENOMIC DNA]</scope>
    <source>
        <strain evidence="3 4">CCB-QB4</strain>
    </source>
</reference>
<proteinExistence type="predicted"/>
<accession>A0A2S0VMZ3</accession>
<dbReference type="InterPro" id="IPR022655">
    <property type="entry name" value="DUF1553"/>
</dbReference>
<evidence type="ECO:0000313" key="4">
    <source>
        <dbReference type="Proteomes" id="UP000244441"/>
    </source>
</evidence>
<feature type="domain" description="DUF1553" evidence="2">
    <location>
        <begin position="577"/>
        <end position="832"/>
    </location>
</feature>
<evidence type="ECO:0008006" key="5">
    <source>
        <dbReference type="Google" id="ProtNLM"/>
    </source>
</evidence>
<evidence type="ECO:0000259" key="2">
    <source>
        <dbReference type="Pfam" id="PF07587"/>
    </source>
</evidence>
<dbReference type="KEGG" id="cate:C2869_03670"/>
<evidence type="ECO:0000259" key="1">
    <source>
        <dbReference type="Pfam" id="PF07583"/>
    </source>
</evidence>